<dbReference type="RefSeq" id="WP_332520296.1">
    <property type="nucleotide sequence ID" value="NZ_JANRHA010000010.1"/>
</dbReference>
<evidence type="ECO:0000313" key="3">
    <source>
        <dbReference type="EMBL" id="MDG3015943.1"/>
    </source>
</evidence>
<dbReference type="InterPro" id="IPR039422">
    <property type="entry name" value="MarR/SlyA-like"/>
</dbReference>
<feature type="domain" description="HTH marR-type" evidence="2">
    <location>
        <begin position="47"/>
        <end position="182"/>
    </location>
</feature>
<comment type="caution">
    <text evidence="3">The sequence shown here is derived from an EMBL/GenBank/DDBJ whole genome shotgun (WGS) entry which is preliminary data.</text>
</comment>
<feature type="compositionally biased region" description="Basic and acidic residues" evidence="1">
    <location>
        <begin position="1"/>
        <end position="10"/>
    </location>
</feature>
<organism evidence="3 4">
    <name type="scientific">Speluncibacter jeojiensis</name>
    <dbReference type="NCBI Taxonomy" id="2710754"/>
    <lineage>
        <taxon>Bacteria</taxon>
        <taxon>Bacillati</taxon>
        <taxon>Actinomycetota</taxon>
        <taxon>Actinomycetes</taxon>
        <taxon>Mycobacteriales</taxon>
        <taxon>Speluncibacteraceae</taxon>
        <taxon>Speluncibacter</taxon>
    </lineage>
</organism>
<dbReference type="PRINTS" id="PR00598">
    <property type="entry name" value="HTHMARR"/>
</dbReference>
<dbReference type="Gene3D" id="1.10.10.10">
    <property type="entry name" value="Winged helix-like DNA-binding domain superfamily/Winged helix DNA-binding domain"/>
    <property type="match status" value="1"/>
</dbReference>
<dbReference type="EMBL" id="JANRHA010000010">
    <property type="protein sequence ID" value="MDG3015943.1"/>
    <property type="molecule type" value="Genomic_DNA"/>
</dbReference>
<evidence type="ECO:0000256" key="1">
    <source>
        <dbReference type="SAM" id="MobiDB-lite"/>
    </source>
</evidence>
<keyword evidence="4" id="KW-1185">Reference proteome</keyword>
<name>A0A9X4M0V4_9ACTN</name>
<feature type="region of interest" description="Disordered" evidence="1">
    <location>
        <begin position="1"/>
        <end position="44"/>
    </location>
</feature>
<dbReference type="SMART" id="SM00347">
    <property type="entry name" value="HTH_MARR"/>
    <property type="match status" value="1"/>
</dbReference>
<gene>
    <name evidence="3" type="ORF">NVS88_15385</name>
</gene>
<dbReference type="Pfam" id="PF12802">
    <property type="entry name" value="MarR_2"/>
    <property type="match status" value="1"/>
</dbReference>
<dbReference type="SUPFAM" id="SSF46785">
    <property type="entry name" value="Winged helix' DNA-binding domain"/>
    <property type="match status" value="1"/>
</dbReference>
<dbReference type="PANTHER" id="PTHR33164">
    <property type="entry name" value="TRANSCRIPTIONAL REGULATOR, MARR FAMILY"/>
    <property type="match status" value="1"/>
</dbReference>
<evidence type="ECO:0000259" key="2">
    <source>
        <dbReference type="PROSITE" id="PS50995"/>
    </source>
</evidence>
<proteinExistence type="predicted"/>
<dbReference type="InterPro" id="IPR036388">
    <property type="entry name" value="WH-like_DNA-bd_sf"/>
</dbReference>
<dbReference type="Proteomes" id="UP001152755">
    <property type="component" value="Unassembled WGS sequence"/>
</dbReference>
<dbReference type="PANTHER" id="PTHR33164:SF104">
    <property type="entry name" value="TRANSCRIPTIONAL REGULATORY PROTEIN"/>
    <property type="match status" value="1"/>
</dbReference>
<dbReference type="InterPro" id="IPR036390">
    <property type="entry name" value="WH_DNA-bd_sf"/>
</dbReference>
<dbReference type="InterPro" id="IPR000835">
    <property type="entry name" value="HTH_MarR-typ"/>
</dbReference>
<accession>A0A9X4M0V4</accession>
<dbReference type="GO" id="GO:0003700">
    <property type="term" value="F:DNA-binding transcription factor activity"/>
    <property type="evidence" value="ECO:0007669"/>
    <property type="project" value="InterPro"/>
</dbReference>
<dbReference type="GO" id="GO:0006950">
    <property type="term" value="P:response to stress"/>
    <property type="evidence" value="ECO:0007669"/>
    <property type="project" value="TreeGrafter"/>
</dbReference>
<reference evidence="3" key="1">
    <citation type="submission" date="2022-08" db="EMBL/GenBank/DDBJ databases">
        <title>Genome analysis of Corynebacteriales strain.</title>
        <authorList>
            <person name="Lee S.D."/>
        </authorList>
    </citation>
    <scope>NUCLEOTIDE SEQUENCE</scope>
    <source>
        <strain evidence="3">D3-21</strain>
    </source>
</reference>
<dbReference type="PROSITE" id="PS50995">
    <property type="entry name" value="HTH_MARR_2"/>
    <property type="match status" value="1"/>
</dbReference>
<evidence type="ECO:0000313" key="4">
    <source>
        <dbReference type="Proteomes" id="UP001152755"/>
    </source>
</evidence>
<protein>
    <submittedName>
        <fullName evidence="3">MarR family transcriptional regulator</fullName>
    </submittedName>
</protein>
<dbReference type="AlphaFoldDB" id="A0A9X4M0V4"/>
<sequence length="189" mass="20096">MTELLDHRPEPISPEQASAPTAEPDTVSGDTVSGDTVSEAAAADTAPAQIADRVKRLCRLVESEQRRVLATHGLDPASFDVLAALRRSDPPHRLTPAALMQLCMVTSGAVTQRLDRLQSRGLITRTPSEFDGRSWYVGLTDEGRSLADEAMPDHTSVGGHLFAALSADQQQALAVGLGFVLDSLGDRVG</sequence>